<accession>A0A402D5N2</accession>
<gene>
    <name evidence="1" type="ORF">CCAX7_54960</name>
</gene>
<sequence>MTLKKSSGGDAKFSCGCLLLVIALGVAGGLVRNAHRETITAKVVDKAIKRSDRDHDKYLIYTDHETLEDEDSLLNGKFNSSDVYGQITAGHTYRFEVIGWRNPFFSIYRNIISVQEVAN</sequence>
<dbReference type="Proteomes" id="UP000287394">
    <property type="component" value="Chromosome"/>
</dbReference>
<proteinExistence type="predicted"/>
<dbReference type="OrthoDB" id="979861at2"/>
<evidence type="ECO:0000313" key="2">
    <source>
        <dbReference type="Proteomes" id="UP000287394"/>
    </source>
</evidence>
<evidence type="ECO:0000313" key="1">
    <source>
        <dbReference type="EMBL" id="BDI33445.1"/>
    </source>
</evidence>
<dbReference type="EMBL" id="AP025739">
    <property type="protein sequence ID" value="BDI33445.1"/>
    <property type="molecule type" value="Genomic_DNA"/>
</dbReference>
<dbReference type="RefSeq" id="WP_119324811.1">
    <property type="nucleotide sequence ID" value="NZ_AP025739.1"/>
</dbReference>
<dbReference type="AlphaFoldDB" id="A0A402D5N2"/>
<keyword evidence="2" id="KW-1185">Reference proteome</keyword>
<name>A0A402D5N2_9BACT</name>
<protein>
    <submittedName>
        <fullName evidence="1">Uncharacterized protein</fullName>
    </submittedName>
</protein>
<organism evidence="1 2">
    <name type="scientific">Capsulimonas corticalis</name>
    <dbReference type="NCBI Taxonomy" id="2219043"/>
    <lineage>
        <taxon>Bacteria</taxon>
        <taxon>Bacillati</taxon>
        <taxon>Armatimonadota</taxon>
        <taxon>Armatimonadia</taxon>
        <taxon>Capsulimonadales</taxon>
        <taxon>Capsulimonadaceae</taxon>
        <taxon>Capsulimonas</taxon>
    </lineage>
</organism>
<reference evidence="1 2" key="1">
    <citation type="journal article" date="2019" name="Int. J. Syst. Evol. Microbiol.">
        <title>Capsulimonas corticalis gen. nov., sp. nov., an aerobic capsulated bacterium, of a novel bacterial order, Capsulimonadales ord. nov., of the class Armatimonadia of the phylum Armatimonadetes.</title>
        <authorList>
            <person name="Li J."/>
            <person name="Kudo C."/>
            <person name="Tonouchi A."/>
        </authorList>
    </citation>
    <scope>NUCLEOTIDE SEQUENCE [LARGE SCALE GENOMIC DNA]</scope>
    <source>
        <strain evidence="1 2">AX-7</strain>
    </source>
</reference>
<dbReference type="KEGG" id="ccot:CCAX7_54960"/>